<feature type="transmembrane region" description="Helical" evidence="1">
    <location>
        <begin position="328"/>
        <end position="348"/>
    </location>
</feature>
<evidence type="ECO:0000313" key="3">
    <source>
        <dbReference type="Proteomes" id="UP000613512"/>
    </source>
</evidence>
<dbReference type="EMBL" id="BMEY01000001">
    <property type="protein sequence ID" value="GGA60557.1"/>
    <property type="molecule type" value="Genomic_DNA"/>
</dbReference>
<evidence type="ECO:0000313" key="2">
    <source>
        <dbReference type="EMBL" id="GGA60557.1"/>
    </source>
</evidence>
<organism evidence="2 3">
    <name type="scientific">Ornithinibacillus halotolerans</name>
    <dbReference type="NCBI Taxonomy" id="1274357"/>
    <lineage>
        <taxon>Bacteria</taxon>
        <taxon>Bacillati</taxon>
        <taxon>Bacillota</taxon>
        <taxon>Bacilli</taxon>
        <taxon>Bacillales</taxon>
        <taxon>Bacillaceae</taxon>
        <taxon>Ornithinibacillus</taxon>
    </lineage>
</organism>
<keyword evidence="1" id="KW-0812">Transmembrane</keyword>
<feature type="transmembrane region" description="Helical" evidence="1">
    <location>
        <begin position="100"/>
        <end position="118"/>
    </location>
</feature>
<keyword evidence="1" id="KW-0472">Membrane</keyword>
<dbReference type="AlphaFoldDB" id="A0A916RLC0"/>
<dbReference type="RefSeq" id="WP_188382693.1">
    <property type="nucleotide sequence ID" value="NZ_BMEY01000001.1"/>
</dbReference>
<proteinExistence type="predicted"/>
<name>A0A916RLC0_9BACI</name>
<reference evidence="2" key="2">
    <citation type="submission" date="2020-09" db="EMBL/GenBank/DDBJ databases">
        <authorList>
            <person name="Sun Q."/>
            <person name="Zhou Y."/>
        </authorList>
    </citation>
    <scope>NUCLEOTIDE SEQUENCE</scope>
    <source>
        <strain evidence="2">CGMCC 1.12408</strain>
    </source>
</reference>
<feature type="transmembrane region" description="Helical" evidence="1">
    <location>
        <begin position="51"/>
        <end position="72"/>
    </location>
</feature>
<gene>
    <name evidence="2" type="ORF">GCM10008025_00720</name>
</gene>
<accession>A0A916RLC0</accession>
<comment type="caution">
    <text evidence="2">The sequence shown here is derived from an EMBL/GenBank/DDBJ whole genome shotgun (WGS) entry which is preliminary data.</text>
</comment>
<evidence type="ECO:0000256" key="1">
    <source>
        <dbReference type="SAM" id="Phobius"/>
    </source>
</evidence>
<keyword evidence="3" id="KW-1185">Reference proteome</keyword>
<feature type="transmembrane region" description="Helical" evidence="1">
    <location>
        <begin position="372"/>
        <end position="390"/>
    </location>
</feature>
<sequence length="589" mass="67409">MNEQKDHSKLDEELKNLDNHVSFNQNRIKELENNILCKIEKDEKKYRLRDILGYAGSVAVFAVSVFVAFLIFSNTSPIENVERVSGDGALTKFMSHVDPMLLILIGMIGVGLMVYMVIKLIRKKLGFVGPVPLKYKVLSIIVTIIAFIILWISGILGIWIEGINYVHGKVDRYSFESSPVQGEFSVEIDLSDFDSNKGKVVYNDGENQIYVSEVLVHGGTDYQVSFRSSGTYNLNGATLVSGVEHAYSQGGFTNYDRVNAIGFYRGESFELGVSHYSGLNYRDGDDFGFYLFSEDQKLDIDLEEAPIIEVTITNLVMNKWYKDHSDPVFFIIVLLVVSSIIIIVFATVRNRRNKSDNHSGGDLMKKTKTKRYITIALVLISFGLLAYFGVSQYKENVLYESYLSFNLENDISALASSTVMNSNYLEDILEENQITKEQLGYLRDNYIDIFQSGEKIVTLAETWLKRMEDNNHFTSPYPVYMATNFSSYLMILEEELGEDYAVDLSTEYVERFELMKSVNDEWREAILNNITGIESPIIAELENGAEIITDRYRETYKDEMINSDDWINMIEQMQRSSTQYERDVEFFNN</sequence>
<protein>
    <submittedName>
        <fullName evidence="2">Uncharacterized protein</fullName>
    </submittedName>
</protein>
<reference evidence="2" key="1">
    <citation type="journal article" date="2014" name="Int. J. Syst. Evol. Microbiol.">
        <title>Complete genome sequence of Corynebacterium casei LMG S-19264T (=DSM 44701T), isolated from a smear-ripened cheese.</title>
        <authorList>
            <consortium name="US DOE Joint Genome Institute (JGI-PGF)"/>
            <person name="Walter F."/>
            <person name="Albersmeier A."/>
            <person name="Kalinowski J."/>
            <person name="Ruckert C."/>
        </authorList>
    </citation>
    <scope>NUCLEOTIDE SEQUENCE</scope>
    <source>
        <strain evidence="2">CGMCC 1.12408</strain>
    </source>
</reference>
<dbReference type="Proteomes" id="UP000613512">
    <property type="component" value="Unassembled WGS sequence"/>
</dbReference>
<feature type="transmembrane region" description="Helical" evidence="1">
    <location>
        <begin position="138"/>
        <end position="160"/>
    </location>
</feature>
<keyword evidence="1" id="KW-1133">Transmembrane helix</keyword>